<name>W4RPP3_9BACI</name>
<gene>
    <name evidence="2" type="ORF">JCM21738_3181</name>
</gene>
<accession>W4RPP3</accession>
<reference evidence="2 3" key="1">
    <citation type="submission" date="2013-12" db="EMBL/GenBank/DDBJ databases">
        <title>NBRP : Genome information of microbial organism related human and environment.</title>
        <authorList>
            <person name="Hattori M."/>
            <person name="Oshima K."/>
            <person name="Inaba H."/>
            <person name="Suda W."/>
            <person name="Sakamoto M."/>
            <person name="Iino T."/>
            <person name="Kitahara M."/>
            <person name="Oshida Y."/>
            <person name="Iida T."/>
            <person name="Kudo T."/>
            <person name="Itoh T."/>
            <person name="Ahmed I."/>
            <person name="Ohkuma M."/>
        </authorList>
    </citation>
    <scope>NUCLEOTIDE SEQUENCE [LARGE SCALE GENOMIC DNA]</scope>
    <source>
        <strain evidence="2 3">JCM 21738</strain>
    </source>
</reference>
<comment type="caution">
    <text evidence="2">The sequence shown here is derived from an EMBL/GenBank/DDBJ whole genome shotgun (WGS) entry which is preliminary data.</text>
</comment>
<evidence type="ECO:0000259" key="1">
    <source>
        <dbReference type="Pfam" id="PF14266"/>
    </source>
</evidence>
<dbReference type="Proteomes" id="UP000018949">
    <property type="component" value="Unassembled WGS sequence"/>
</dbReference>
<dbReference type="EMBL" id="BAUW01000040">
    <property type="protein sequence ID" value="GAE46291.1"/>
    <property type="molecule type" value="Genomic_DNA"/>
</dbReference>
<sequence>MSAHFTKKDGVFIHIGQVNARFIGIPHDEVEYYNQLYEYVHSKGLIFRNLNKTF</sequence>
<evidence type="ECO:0000313" key="2">
    <source>
        <dbReference type="EMBL" id="GAE46291.1"/>
    </source>
</evidence>
<organism evidence="2 3">
    <name type="scientific">Mesobacillus boroniphilus JCM 21738</name>
    <dbReference type="NCBI Taxonomy" id="1294265"/>
    <lineage>
        <taxon>Bacteria</taxon>
        <taxon>Bacillati</taxon>
        <taxon>Bacillota</taxon>
        <taxon>Bacilli</taxon>
        <taxon>Bacillales</taxon>
        <taxon>Bacillaceae</taxon>
        <taxon>Mesobacillus</taxon>
    </lineage>
</organism>
<evidence type="ECO:0000313" key="3">
    <source>
        <dbReference type="Proteomes" id="UP000018949"/>
    </source>
</evidence>
<proteinExistence type="predicted"/>
<dbReference type="AlphaFoldDB" id="W4RPP3"/>
<protein>
    <recommendedName>
        <fullName evidence="1">Putative component of 'biosynthetic module' domain-containing protein</fullName>
    </recommendedName>
</protein>
<feature type="domain" description="Putative component of 'biosynthetic module'" evidence="1">
    <location>
        <begin position="12"/>
        <end position="46"/>
    </location>
</feature>
<dbReference type="InterPro" id="IPR025647">
    <property type="entry name" value="YceG_bac"/>
</dbReference>
<dbReference type="Pfam" id="PF14266">
    <property type="entry name" value="YceG_bac"/>
    <property type="match status" value="1"/>
</dbReference>
<keyword evidence="3" id="KW-1185">Reference proteome</keyword>